<dbReference type="AlphaFoldDB" id="A0A438DQP9"/>
<name>A0A438DQP9_VITVI</name>
<dbReference type="Gene3D" id="3.80.10.10">
    <property type="entry name" value="Ribonuclease Inhibitor"/>
    <property type="match status" value="3"/>
</dbReference>
<evidence type="ECO:0000256" key="1">
    <source>
        <dbReference type="ARBA" id="ARBA00022614"/>
    </source>
</evidence>
<feature type="compositionally biased region" description="Basic residues" evidence="3">
    <location>
        <begin position="315"/>
        <end position="324"/>
    </location>
</feature>
<evidence type="ECO:0000256" key="2">
    <source>
        <dbReference type="ARBA" id="ARBA00022737"/>
    </source>
</evidence>
<accession>A0A438DQP9</accession>
<proteinExistence type="predicted"/>
<dbReference type="InterPro" id="IPR003591">
    <property type="entry name" value="Leu-rich_rpt_typical-subtyp"/>
</dbReference>
<evidence type="ECO:0000313" key="5">
    <source>
        <dbReference type="EMBL" id="RVW37807.1"/>
    </source>
</evidence>
<evidence type="ECO:0000313" key="6">
    <source>
        <dbReference type="Proteomes" id="UP000288805"/>
    </source>
</evidence>
<evidence type="ECO:0000259" key="4">
    <source>
        <dbReference type="Pfam" id="PF23598"/>
    </source>
</evidence>
<dbReference type="EMBL" id="QGNW01001523">
    <property type="protein sequence ID" value="RVW37807.1"/>
    <property type="molecule type" value="Genomic_DNA"/>
</dbReference>
<protein>
    <submittedName>
        <fullName evidence="5">Putative WRKY transcription factor 19</fullName>
    </submittedName>
</protein>
<dbReference type="InterPro" id="IPR055414">
    <property type="entry name" value="LRR_R13L4/SHOC2-like"/>
</dbReference>
<feature type="region of interest" description="Disordered" evidence="3">
    <location>
        <begin position="273"/>
        <end position="324"/>
    </location>
</feature>
<dbReference type="InterPro" id="IPR050715">
    <property type="entry name" value="LRR-SigEffector_domain"/>
</dbReference>
<dbReference type="SUPFAM" id="SSF52058">
    <property type="entry name" value="L domain-like"/>
    <property type="match status" value="1"/>
</dbReference>
<sequence length="324" mass="36613">MIGCISIESLPRDFYKLKCLQSLSCAQCSKLKSFPEIKGNMRKLRKLDLSETAITEVPSSIEHLNGVEDLDLKSICTLSSLKTLQLDWCSRLEGFPEFTKEMENLESIELSATNINELPSSIGHLMALLYLDLSSCPIVSLPESICNLSSLQALFLDNCLRLKGFPEIKVGDMKNLRTLDFRSTESICNSRSLKTLYVFDCLNLHGLQVDLGGLQCLEDLMLSHQGVIRRDNFFSSLKRLYVRDCNLMEGGIPSDIWQLALVVFSVKHNHPTIEQDSSSHRNFSHHGSAPEDPNRNAHNKRKYPTEQSLTEEPPHHKRFSGTQD</sequence>
<evidence type="ECO:0000256" key="3">
    <source>
        <dbReference type="SAM" id="MobiDB-lite"/>
    </source>
</evidence>
<dbReference type="PANTHER" id="PTHR45752:SF171">
    <property type="entry name" value="TMV RESISTANCE PROTEIN N-LIKE"/>
    <property type="match status" value="1"/>
</dbReference>
<comment type="caution">
    <text evidence="5">The sequence shown here is derived from an EMBL/GenBank/DDBJ whole genome shotgun (WGS) entry which is preliminary data.</text>
</comment>
<reference evidence="5 6" key="1">
    <citation type="journal article" date="2018" name="PLoS Genet.">
        <title>Population sequencing reveals clonal diversity and ancestral inbreeding in the grapevine cultivar Chardonnay.</title>
        <authorList>
            <person name="Roach M.J."/>
            <person name="Johnson D.L."/>
            <person name="Bohlmann J."/>
            <person name="van Vuuren H.J."/>
            <person name="Jones S.J."/>
            <person name="Pretorius I.S."/>
            <person name="Schmidt S.A."/>
            <person name="Borneman A.R."/>
        </authorList>
    </citation>
    <scope>NUCLEOTIDE SEQUENCE [LARGE SCALE GENOMIC DNA]</scope>
    <source>
        <strain evidence="6">cv. Chardonnay</strain>
        <tissue evidence="5">Leaf</tissue>
    </source>
</reference>
<keyword evidence="1" id="KW-0433">Leucine-rich repeat</keyword>
<dbReference type="InterPro" id="IPR032675">
    <property type="entry name" value="LRR_dom_sf"/>
</dbReference>
<dbReference type="Pfam" id="PF00560">
    <property type="entry name" value="LRR_1"/>
    <property type="match status" value="1"/>
</dbReference>
<dbReference type="InterPro" id="IPR001611">
    <property type="entry name" value="Leu-rich_rpt"/>
</dbReference>
<gene>
    <name evidence="5" type="primary">WRKY19_17</name>
    <name evidence="5" type="ORF">CK203_087891</name>
</gene>
<dbReference type="PANTHER" id="PTHR45752">
    <property type="entry name" value="LEUCINE-RICH REPEAT-CONTAINING"/>
    <property type="match status" value="1"/>
</dbReference>
<dbReference type="Pfam" id="PF23598">
    <property type="entry name" value="LRR_14"/>
    <property type="match status" value="1"/>
</dbReference>
<keyword evidence="2" id="KW-0677">Repeat</keyword>
<dbReference type="SMART" id="SM00369">
    <property type="entry name" value="LRR_TYP"/>
    <property type="match status" value="3"/>
</dbReference>
<organism evidence="5 6">
    <name type="scientific">Vitis vinifera</name>
    <name type="common">Grape</name>
    <dbReference type="NCBI Taxonomy" id="29760"/>
    <lineage>
        <taxon>Eukaryota</taxon>
        <taxon>Viridiplantae</taxon>
        <taxon>Streptophyta</taxon>
        <taxon>Embryophyta</taxon>
        <taxon>Tracheophyta</taxon>
        <taxon>Spermatophyta</taxon>
        <taxon>Magnoliopsida</taxon>
        <taxon>eudicotyledons</taxon>
        <taxon>Gunneridae</taxon>
        <taxon>Pentapetalae</taxon>
        <taxon>rosids</taxon>
        <taxon>Vitales</taxon>
        <taxon>Vitaceae</taxon>
        <taxon>Viteae</taxon>
        <taxon>Vitis</taxon>
    </lineage>
</organism>
<dbReference type="Proteomes" id="UP000288805">
    <property type="component" value="Unassembled WGS sequence"/>
</dbReference>
<feature type="domain" description="Disease resistance R13L4/SHOC-2-like LRR" evidence="4">
    <location>
        <begin position="107"/>
        <end position="196"/>
    </location>
</feature>